<sequence length="192" mass="20712">MREVAGCDFCGEPPTGTFDVLPAKYDPDGDGKRMVLCSHCRDALASILDPLLDAKTATDVEPGREDVATRTTEPSDTALDGDPEPTVPDAEERTQPESDAVDADTDTDEADGDELDSQESDAADEQDRTTVPSGYRKVVRFLDGRELPIARADAVEMAAGAYDLAESQVEEILEEADARGRLRVAGDELRRP</sequence>
<proteinExistence type="predicted"/>
<evidence type="ECO:0000256" key="1">
    <source>
        <dbReference type="SAM" id="MobiDB-lite"/>
    </source>
</evidence>
<evidence type="ECO:0000313" key="2">
    <source>
        <dbReference type="EMBL" id="RNJ27291.1"/>
    </source>
</evidence>
<name>A0AAJ4UWN0_9EURY</name>
<feature type="compositionally biased region" description="Acidic residues" evidence="1">
    <location>
        <begin position="99"/>
        <end position="124"/>
    </location>
</feature>
<protein>
    <submittedName>
        <fullName evidence="2">Uncharacterized protein</fullName>
    </submittedName>
</protein>
<dbReference type="EMBL" id="RJJC01000001">
    <property type="protein sequence ID" value="RNJ27291.1"/>
    <property type="molecule type" value="Genomic_DNA"/>
</dbReference>
<dbReference type="RefSeq" id="WP_123124505.1">
    <property type="nucleotide sequence ID" value="NZ_QKNW01000001.1"/>
</dbReference>
<dbReference type="Proteomes" id="UP000270581">
    <property type="component" value="Unassembled WGS sequence"/>
</dbReference>
<feature type="region of interest" description="Disordered" evidence="1">
    <location>
        <begin position="55"/>
        <end position="134"/>
    </location>
</feature>
<gene>
    <name evidence="2" type="ORF">Nmn1133_11785</name>
</gene>
<feature type="compositionally biased region" description="Basic and acidic residues" evidence="1">
    <location>
        <begin position="56"/>
        <end position="68"/>
    </location>
</feature>
<evidence type="ECO:0000313" key="3">
    <source>
        <dbReference type="Proteomes" id="UP000270581"/>
    </source>
</evidence>
<dbReference type="AlphaFoldDB" id="A0AAJ4UWN0"/>
<accession>A0AAJ4UWN0</accession>
<organism evidence="2 3">
    <name type="scientific">Halosegnis longus</name>
    <dbReference type="NCBI Taxonomy" id="2216012"/>
    <lineage>
        <taxon>Archaea</taxon>
        <taxon>Methanobacteriati</taxon>
        <taxon>Methanobacteriota</taxon>
        <taxon>Stenosarchaea group</taxon>
        <taxon>Halobacteria</taxon>
        <taxon>Halobacteriales</taxon>
        <taxon>Natronomonadaceae</taxon>
        <taxon>Halosegnis</taxon>
    </lineage>
</organism>
<comment type="caution">
    <text evidence="2">The sequence shown here is derived from an EMBL/GenBank/DDBJ whole genome shotgun (WGS) entry which is preliminary data.</text>
</comment>
<reference evidence="2 3" key="1">
    <citation type="submission" date="2018-11" db="EMBL/GenBank/DDBJ databases">
        <title>Genome sequences of Natronomonas sp. CBA1133.</title>
        <authorList>
            <person name="Roh S.W."/>
            <person name="Cha I.-T."/>
        </authorList>
    </citation>
    <scope>NUCLEOTIDE SEQUENCE [LARGE SCALE GENOMIC DNA]</scope>
    <source>
        <strain evidence="2 3">CBA1133</strain>
    </source>
</reference>
<keyword evidence="3" id="KW-1185">Reference proteome</keyword>